<feature type="transmembrane region" description="Helical" evidence="12">
    <location>
        <begin position="1273"/>
        <end position="1293"/>
    </location>
</feature>
<dbReference type="InterPro" id="IPR036870">
    <property type="entry name" value="Ribosomal_bS18_sf"/>
</dbReference>
<dbReference type="Pfam" id="PF01084">
    <property type="entry name" value="Ribosomal_S18"/>
    <property type="match status" value="1"/>
</dbReference>
<dbReference type="Pfam" id="PF00096">
    <property type="entry name" value="zf-C2H2"/>
    <property type="match status" value="1"/>
</dbReference>
<feature type="region of interest" description="Disordered" evidence="11">
    <location>
        <begin position="441"/>
        <end position="507"/>
    </location>
</feature>
<proteinExistence type="inferred from homology"/>
<dbReference type="PANTHER" id="PTHR45840">
    <property type="entry name" value="RHOMBOID-RELATED PROTEIN"/>
    <property type="match status" value="1"/>
</dbReference>
<dbReference type="InterPro" id="IPR001648">
    <property type="entry name" value="Ribosomal_bS18"/>
</dbReference>
<dbReference type="PROSITE" id="PS50157">
    <property type="entry name" value="ZINC_FINGER_C2H2_2"/>
    <property type="match status" value="3"/>
</dbReference>
<evidence type="ECO:0000256" key="1">
    <source>
        <dbReference type="ARBA" id="ARBA00000156"/>
    </source>
</evidence>
<feature type="transmembrane region" description="Helical" evidence="12">
    <location>
        <begin position="1384"/>
        <end position="1404"/>
    </location>
</feature>
<evidence type="ECO:0000256" key="4">
    <source>
        <dbReference type="ARBA" id="ARBA00013039"/>
    </source>
</evidence>
<dbReference type="EMBL" id="OU015569">
    <property type="protein sequence ID" value="CAG5099259.1"/>
    <property type="molecule type" value="Genomic_DNA"/>
</dbReference>
<name>A0ABN7SK63_OIKDI</name>
<dbReference type="SUPFAM" id="SSF57667">
    <property type="entry name" value="beta-beta-alpha zinc fingers"/>
    <property type="match status" value="1"/>
</dbReference>
<dbReference type="InterPro" id="IPR022764">
    <property type="entry name" value="Peptidase_S54_rhomboid_dom"/>
</dbReference>
<evidence type="ECO:0000259" key="13">
    <source>
        <dbReference type="PROSITE" id="PS50157"/>
    </source>
</evidence>
<gene>
    <name evidence="14" type="ORF">OKIOD_LOCUS7946</name>
</gene>
<keyword evidence="10" id="KW-0863">Zinc-finger</keyword>
<dbReference type="InterPro" id="IPR013087">
    <property type="entry name" value="Znf_C2H2_type"/>
</dbReference>
<evidence type="ECO:0000313" key="14">
    <source>
        <dbReference type="EMBL" id="CAG5099259.1"/>
    </source>
</evidence>
<keyword evidence="7 12" id="KW-1133">Transmembrane helix</keyword>
<feature type="compositionally biased region" description="Basic residues" evidence="11">
    <location>
        <begin position="321"/>
        <end position="331"/>
    </location>
</feature>
<keyword evidence="9" id="KW-0687">Ribonucleoprotein</keyword>
<keyword evidence="6" id="KW-0689">Ribosomal protein</keyword>
<evidence type="ECO:0000256" key="8">
    <source>
        <dbReference type="ARBA" id="ARBA00023136"/>
    </source>
</evidence>
<comment type="similarity">
    <text evidence="3">Belongs to the peptidase S54 family.</text>
</comment>
<evidence type="ECO:0000256" key="6">
    <source>
        <dbReference type="ARBA" id="ARBA00022980"/>
    </source>
</evidence>
<evidence type="ECO:0000256" key="3">
    <source>
        <dbReference type="ARBA" id="ARBA00009045"/>
    </source>
</evidence>
<feature type="domain" description="C2H2-type" evidence="13">
    <location>
        <begin position="949"/>
        <end position="979"/>
    </location>
</feature>
<keyword evidence="10" id="KW-0862">Zinc</keyword>
<dbReference type="EC" id="3.4.21.105" evidence="4"/>
<evidence type="ECO:0000256" key="9">
    <source>
        <dbReference type="ARBA" id="ARBA00023274"/>
    </source>
</evidence>
<organism evidence="14 15">
    <name type="scientific">Oikopleura dioica</name>
    <name type="common">Tunicate</name>
    <dbReference type="NCBI Taxonomy" id="34765"/>
    <lineage>
        <taxon>Eukaryota</taxon>
        <taxon>Metazoa</taxon>
        <taxon>Chordata</taxon>
        <taxon>Tunicata</taxon>
        <taxon>Appendicularia</taxon>
        <taxon>Copelata</taxon>
        <taxon>Oikopleuridae</taxon>
        <taxon>Oikopleura</taxon>
    </lineage>
</organism>
<dbReference type="InterPro" id="IPR036236">
    <property type="entry name" value="Znf_C2H2_sf"/>
</dbReference>
<feature type="compositionally biased region" description="Polar residues" evidence="11">
    <location>
        <begin position="817"/>
        <end position="836"/>
    </location>
</feature>
<feature type="region of interest" description="Disordered" evidence="11">
    <location>
        <begin position="810"/>
        <end position="864"/>
    </location>
</feature>
<keyword evidence="5 12" id="KW-0812">Transmembrane</keyword>
<dbReference type="SUPFAM" id="SSF46911">
    <property type="entry name" value="Ribosomal protein S18"/>
    <property type="match status" value="1"/>
</dbReference>
<evidence type="ECO:0000256" key="7">
    <source>
        <dbReference type="ARBA" id="ARBA00022989"/>
    </source>
</evidence>
<dbReference type="InterPro" id="IPR035952">
    <property type="entry name" value="Rhomboid-like_sf"/>
</dbReference>
<evidence type="ECO:0000313" key="15">
    <source>
        <dbReference type="Proteomes" id="UP001158576"/>
    </source>
</evidence>
<evidence type="ECO:0000256" key="5">
    <source>
        <dbReference type="ARBA" id="ARBA00022692"/>
    </source>
</evidence>
<feature type="transmembrane region" description="Helical" evidence="12">
    <location>
        <begin position="1477"/>
        <end position="1495"/>
    </location>
</feature>
<dbReference type="Proteomes" id="UP001158576">
    <property type="component" value="Chromosome XSR"/>
</dbReference>
<dbReference type="Gene3D" id="1.20.1540.10">
    <property type="entry name" value="Rhomboid-like"/>
    <property type="match status" value="1"/>
</dbReference>
<feature type="compositionally biased region" description="Polar residues" evidence="11">
    <location>
        <begin position="846"/>
        <end position="862"/>
    </location>
</feature>
<evidence type="ECO:0000256" key="2">
    <source>
        <dbReference type="ARBA" id="ARBA00004141"/>
    </source>
</evidence>
<evidence type="ECO:0000256" key="11">
    <source>
        <dbReference type="SAM" id="MobiDB-lite"/>
    </source>
</evidence>
<dbReference type="SMART" id="SM00355">
    <property type="entry name" value="ZnF_C2H2"/>
    <property type="match status" value="3"/>
</dbReference>
<dbReference type="InterPro" id="IPR051739">
    <property type="entry name" value="Rhomboid_IM_Serine_Proteases"/>
</dbReference>
<dbReference type="Gene3D" id="3.30.160.60">
    <property type="entry name" value="Classic Zinc Finger"/>
    <property type="match status" value="2"/>
</dbReference>
<feature type="region of interest" description="Disordered" evidence="11">
    <location>
        <begin position="321"/>
        <end position="358"/>
    </location>
</feature>
<comment type="catalytic activity">
    <reaction evidence="1">
        <text>Cleaves type-1 transmembrane domains using a catalytic dyad composed of serine and histidine that are contributed by different transmembrane domains.</text>
        <dbReference type="EC" id="3.4.21.105"/>
    </reaction>
</comment>
<reference evidence="14 15" key="1">
    <citation type="submission" date="2021-04" db="EMBL/GenBank/DDBJ databases">
        <authorList>
            <person name="Bliznina A."/>
        </authorList>
    </citation>
    <scope>NUCLEOTIDE SEQUENCE [LARGE SCALE GENOMIC DNA]</scope>
</reference>
<keyword evidence="15" id="KW-1185">Reference proteome</keyword>
<dbReference type="Pfam" id="PF01694">
    <property type="entry name" value="Rhomboid"/>
    <property type="match status" value="1"/>
</dbReference>
<dbReference type="PANTHER" id="PTHR45840:SF2">
    <property type="entry name" value="PROTEIN RHOMBOID-RELATED"/>
    <property type="match status" value="1"/>
</dbReference>
<dbReference type="SUPFAM" id="SSF144091">
    <property type="entry name" value="Rhomboid-like"/>
    <property type="match status" value="1"/>
</dbReference>
<feature type="transmembrane region" description="Helical" evidence="12">
    <location>
        <begin position="1416"/>
        <end position="1434"/>
    </location>
</feature>
<evidence type="ECO:0000256" key="12">
    <source>
        <dbReference type="SAM" id="Phobius"/>
    </source>
</evidence>
<keyword evidence="8 12" id="KW-0472">Membrane</keyword>
<feature type="compositionally biased region" description="Low complexity" evidence="11">
    <location>
        <begin position="339"/>
        <end position="358"/>
    </location>
</feature>
<keyword evidence="10" id="KW-0479">Metal-binding</keyword>
<comment type="subcellular location">
    <subcellularLocation>
        <location evidence="2">Membrane</location>
        <topology evidence="2">Multi-pass membrane protein</topology>
    </subcellularLocation>
</comment>
<feature type="transmembrane region" description="Helical" evidence="12">
    <location>
        <begin position="1446"/>
        <end position="1465"/>
    </location>
</feature>
<feature type="compositionally biased region" description="Basic and acidic residues" evidence="11">
    <location>
        <begin position="441"/>
        <end position="469"/>
    </location>
</feature>
<dbReference type="Gene3D" id="4.10.640.10">
    <property type="entry name" value="Ribosomal protein S18"/>
    <property type="match status" value="1"/>
</dbReference>
<sequence>MPNPLVKMTPIMNDINRTDQRGDGLRVFYSSSGVKTDLESLALHFVHMVLNQEGNVDGMEIFKYLWDEFDVRNLADWRDVRVRPQDHKQVEFAAETNRLLVQLLRKHLKLFDREGDRESKTVITFCFFMMNALIVNNQRVTNGFKVRLRLLQSDVEQIEEFFKKEPGQGLIDDQAYTSWYRLEQSGGYDIVATELPFVLGDFMGVPKTMRADNHRDRASVGLNLPKNASEELMQIGFKKTALELVDKTIEYEKLKKSLINTGALPQHCQIDDYSFDALVRTCTTVANVYQKLIDNKNRPEGTEQNQKTAWQLKAERIRQIKAKATRRKRKNSWSEGDKAGSSGADATSASPAKSSSASVLVQGRHANLLDNFAHPRIRRLVSEAFLRDKLKSDVEKITENIQKFHAQREKEIFRESEKLIRAKKERQEQLQAAERIQAEREKKARLEQEKKAAAEEKKRKQAAEKDVKARIASHLKKARANERKNARRREQRALENPTLLEKREKRENKKGKNKMIIARATADLPFIDGDVVLFNQFDEEDKGPLGLGFTLGRLILDGADIEEDELRIRVMNTKNSFFAPWCEEKDEIEDIFVCNEDLIARVNNSYATGIPLIAEIEEWFDEELNFGLVESHVDARSEKSRLPSQDIEFDWLPSNGPASVRSSVSSNSSVDDVFDFDMPETPLSFCAENRLSEEAPPRSVSSVSSSVDDVFDFDFESLMPSHATLNDLSLELGIDLCSGEGKQPATFKPLVPPSSASKRKNPVPIAIAPKTSRIEQRLVSVQTLSRLQQVPAIPVENRQIQQDEARLGGLRPLRPRTSTSTFTNSTVPLTKSTLNEKNYEPPSPRSKISPTPASNESNSSSLILAGPKKNYNQTAENEASYTGCIFNCKECGKVFTRRDAARACSRDHRLTSKSLKVLQRRTCSICKKICSSPVALKTHMLIHSGEKPFKCFEQGCNKECREKSALKKHYKRFHPEKLDTIMLGAARQIARNTRLRNHGALQKGQFKGKFQGYGEEDQIEDMFLPEARTGWTPMERIMRRPNSADFDEVYESHWAWKHVLEGDAKNISTSATINTCVTSASNQRTISSARIILPTRGLLHTFLHEKNCCPLHRDVYLLPHYKNTKLLKQFIDPTTGNIMTGLRTGCCLQAEIELGVALQLAWQYGYLLQPLHTYQKRGGWGFKNNLDWRAMPSRSSHWKQRLGKRLTSWCIPVRTIDQQNEQAMQLSPTPEGNTKWGMRSIRSLVPRQTSRVDYADQFDPCDCTCTNSRPGNFPFFTLLLSLLHIGLYIYYVAIDPDHNIWDFNPPILCSQFLYSPYHREEVWRYFTYSFTHSGISHLASNLVLQILIGMLLEMVHGTPAVMAIYIIGATSGGLMTGIMSPDKLVIGASGGDYALVFAYLANLLLNWDSMKGVWKWVRLFFLLFFIGTDIYNAVARQMSTQISSGAHLGGAIAGLGVGLILLCNFYETKKERILRNVLFGLFVLAFVVAVIWSIFWPGFKEFDDTAPPCDTFGQCSQYKDCSN</sequence>
<feature type="domain" description="C2H2-type" evidence="13">
    <location>
        <begin position="886"/>
        <end position="908"/>
    </location>
</feature>
<evidence type="ECO:0000256" key="10">
    <source>
        <dbReference type="PROSITE-ProRule" id="PRU00042"/>
    </source>
</evidence>
<dbReference type="PROSITE" id="PS00028">
    <property type="entry name" value="ZINC_FINGER_C2H2_1"/>
    <property type="match status" value="2"/>
</dbReference>
<protein>
    <recommendedName>
        <fullName evidence="4">rhomboid protease</fullName>
        <ecNumber evidence="4">3.4.21.105</ecNumber>
    </recommendedName>
</protein>
<feature type="domain" description="C2H2-type" evidence="13">
    <location>
        <begin position="921"/>
        <end position="948"/>
    </location>
</feature>
<accession>A0ABN7SK63</accession>